<dbReference type="AlphaFoldDB" id="A0A6A6B1J2"/>
<evidence type="ECO:0000259" key="6">
    <source>
        <dbReference type="PROSITE" id="PS50178"/>
    </source>
</evidence>
<dbReference type="GO" id="GO:0008270">
    <property type="term" value="F:zinc ion binding"/>
    <property type="evidence" value="ECO:0007669"/>
    <property type="project" value="UniProtKB-KW"/>
</dbReference>
<keyword evidence="2 4" id="KW-0863">Zinc-finger</keyword>
<protein>
    <recommendedName>
        <fullName evidence="6">FYVE-type domain-containing protein</fullName>
    </recommendedName>
</protein>
<feature type="compositionally biased region" description="Low complexity" evidence="5">
    <location>
        <begin position="218"/>
        <end position="236"/>
    </location>
</feature>
<dbReference type="PROSITE" id="PS50178">
    <property type="entry name" value="ZF_FYVE"/>
    <property type="match status" value="1"/>
</dbReference>
<dbReference type="RefSeq" id="XP_033393795.1">
    <property type="nucleotide sequence ID" value="XM_033545025.1"/>
</dbReference>
<feature type="domain" description="FYVE-type" evidence="6">
    <location>
        <begin position="157"/>
        <end position="212"/>
    </location>
</feature>
<dbReference type="InterPro" id="IPR013083">
    <property type="entry name" value="Znf_RING/FYVE/PHD"/>
</dbReference>
<keyword evidence="1" id="KW-0479">Metal-binding</keyword>
<feature type="compositionally biased region" description="Low complexity" evidence="5">
    <location>
        <begin position="38"/>
        <end position="52"/>
    </location>
</feature>
<dbReference type="Proteomes" id="UP000799438">
    <property type="component" value="Unassembled WGS sequence"/>
</dbReference>
<evidence type="ECO:0000313" key="7">
    <source>
        <dbReference type="EMBL" id="KAF2138082.1"/>
    </source>
</evidence>
<dbReference type="Pfam" id="PF01363">
    <property type="entry name" value="FYVE"/>
    <property type="match status" value="1"/>
</dbReference>
<feature type="region of interest" description="Disordered" evidence="5">
    <location>
        <begin position="33"/>
        <end position="110"/>
    </location>
</feature>
<feature type="compositionally biased region" description="Polar residues" evidence="5">
    <location>
        <begin position="237"/>
        <end position="247"/>
    </location>
</feature>
<dbReference type="PANTHER" id="PTHR23164">
    <property type="entry name" value="EARLY ENDOSOME ANTIGEN 1"/>
    <property type="match status" value="1"/>
</dbReference>
<dbReference type="PANTHER" id="PTHR23164:SF30">
    <property type="entry name" value="EARLY ENDOSOME ANTIGEN 1"/>
    <property type="match status" value="1"/>
</dbReference>
<dbReference type="CDD" id="cd15760">
    <property type="entry name" value="FYVE_scVPS27p_like"/>
    <property type="match status" value="1"/>
</dbReference>
<proteinExistence type="predicted"/>
<dbReference type="GeneID" id="54302521"/>
<evidence type="ECO:0000256" key="1">
    <source>
        <dbReference type="ARBA" id="ARBA00022723"/>
    </source>
</evidence>
<dbReference type="Gene3D" id="3.30.40.10">
    <property type="entry name" value="Zinc/RING finger domain, C3HC4 (zinc finger)"/>
    <property type="match status" value="1"/>
</dbReference>
<evidence type="ECO:0000256" key="4">
    <source>
        <dbReference type="PROSITE-ProRule" id="PRU00091"/>
    </source>
</evidence>
<evidence type="ECO:0000313" key="8">
    <source>
        <dbReference type="Proteomes" id="UP000799438"/>
    </source>
</evidence>
<gene>
    <name evidence="7" type="ORF">K452DRAFT_328999</name>
</gene>
<dbReference type="SUPFAM" id="SSF57903">
    <property type="entry name" value="FYVE/PHD zinc finger"/>
    <property type="match status" value="1"/>
</dbReference>
<dbReference type="EMBL" id="ML995498">
    <property type="protein sequence ID" value="KAF2138082.1"/>
    <property type="molecule type" value="Genomic_DNA"/>
</dbReference>
<feature type="region of interest" description="Disordered" evidence="5">
    <location>
        <begin position="123"/>
        <end position="148"/>
    </location>
</feature>
<feature type="compositionally biased region" description="Basic residues" evidence="5">
    <location>
        <begin position="53"/>
        <end position="63"/>
    </location>
</feature>
<evidence type="ECO:0000256" key="2">
    <source>
        <dbReference type="ARBA" id="ARBA00022771"/>
    </source>
</evidence>
<dbReference type="InterPro" id="IPR000306">
    <property type="entry name" value="Znf_FYVE"/>
</dbReference>
<name>A0A6A6B1J2_9PEZI</name>
<organism evidence="7 8">
    <name type="scientific">Aplosporella prunicola CBS 121167</name>
    <dbReference type="NCBI Taxonomy" id="1176127"/>
    <lineage>
        <taxon>Eukaryota</taxon>
        <taxon>Fungi</taxon>
        <taxon>Dikarya</taxon>
        <taxon>Ascomycota</taxon>
        <taxon>Pezizomycotina</taxon>
        <taxon>Dothideomycetes</taxon>
        <taxon>Dothideomycetes incertae sedis</taxon>
        <taxon>Botryosphaeriales</taxon>
        <taxon>Aplosporellaceae</taxon>
        <taxon>Aplosporella</taxon>
    </lineage>
</organism>
<keyword evidence="8" id="KW-1185">Reference proteome</keyword>
<accession>A0A6A6B1J2</accession>
<dbReference type="InterPro" id="IPR011011">
    <property type="entry name" value="Znf_FYVE_PHD"/>
</dbReference>
<feature type="region of interest" description="Disordered" evidence="5">
    <location>
        <begin position="218"/>
        <end position="263"/>
    </location>
</feature>
<evidence type="ECO:0000256" key="3">
    <source>
        <dbReference type="ARBA" id="ARBA00022833"/>
    </source>
</evidence>
<keyword evidence="3" id="KW-0862">Zinc</keyword>
<reference evidence="7" key="1">
    <citation type="journal article" date="2020" name="Stud. Mycol.">
        <title>101 Dothideomycetes genomes: a test case for predicting lifestyles and emergence of pathogens.</title>
        <authorList>
            <person name="Haridas S."/>
            <person name="Albert R."/>
            <person name="Binder M."/>
            <person name="Bloem J."/>
            <person name="Labutti K."/>
            <person name="Salamov A."/>
            <person name="Andreopoulos B."/>
            <person name="Baker S."/>
            <person name="Barry K."/>
            <person name="Bills G."/>
            <person name="Bluhm B."/>
            <person name="Cannon C."/>
            <person name="Castanera R."/>
            <person name="Culley D."/>
            <person name="Daum C."/>
            <person name="Ezra D."/>
            <person name="Gonzalez J."/>
            <person name="Henrissat B."/>
            <person name="Kuo A."/>
            <person name="Liang C."/>
            <person name="Lipzen A."/>
            <person name="Lutzoni F."/>
            <person name="Magnuson J."/>
            <person name="Mondo S."/>
            <person name="Nolan M."/>
            <person name="Ohm R."/>
            <person name="Pangilinan J."/>
            <person name="Park H.-J."/>
            <person name="Ramirez L."/>
            <person name="Alfaro M."/>
            <person name="Sun H."/>
            <person name="Tritt A."/>
            <person name="Yoshinaga Y."/>
            <person name="Zwiers L.-H."/>
            <person name="Turgeon B."/>
            <person name="Goodwin S."/>
            <person name="Spatafora J."/>
            <person name="Crous P."/>
            <person name="Grigoriev I."/>
        </authorList>
    </citation>
    <scope>NUCLEOTIDE SEQUENCE</scope>
    <source>
        <strain evidence="7">CBS 121167</strain>
    </source>
</reference>
<dbReference type="InterPro" id="IPR017455">
    <property type="entry name" value="Znf_FYVE-rel"/>
</dbReference>
<sequence length="280" mass="30495">MATGIANPHAAMPPSAYQQPTYGYKGGVQYVPYSPTHSGSNTPTTVSPTNNSHHMHLHSRQLRPPRAPMYVPAVLRPTERPPRSSPPKGSEIASPSDSGSIGFGSQAAGDGFGSSIAEIERINSQEDTQSLGPVTGPPSRNHWKSNEATDKCNSAGCNRAFTMFCRRHHCRRCGDIFCYEHSAHEIKLDQDALFHPNGQLSRACDSCWSTYRQWDTARNSSRTNSASSQGSSTGGSFTNYTQTQGLQLPQPRGVAQAQAQTHRVGSYVGSVPRDWNWSTF</sequence>
<evidence type="ECO:0000256" key="5">
    <source>
        <dbReference type="SAM" id="MobiDB-lite"/>
    </source>
</evidence>
<dbReference type="SMART" id="SM00064">
    <property type="entry name" value="FYVE"/>
    <property type="match status" value="1"/>
</dbReference>
<dbReference type="OrthoDB" id="10018316at2759"/>